<evidence type="ECO:0008006" key="5">
    <source>
        <dbReference type="Google" id="ProtNLM"/>
    </source>
</evidence>
<feature type="transmembrane region" description="Helical" evidence="2">
    <location>
        <begin position="959"/>
        <end position="980"/>
    </location>
</feature>
<gene>
    <name evidence="3" type="ORF">EMWEY_00049080</name>
</gene>
<keyword evidence="2" id="KW-0472">Membrane</keyword>
<keyword evidence="2" id="KW-1133">Transmembrane helix</keyword>
<dbReference type="VEuPathDB" id="ToxoDB:EMWEY_00049080"/>
<name>U6M1Z1_EIMMA</name>
<feature type="transmembrane region" description="Helical" evidence="2">
    <location>
        <begin position="580"/>
        <end position="602"/>
    </location>
</feature>
<dbReference type="RefSeq" id="XP_013334898.1">
    <property type="nucleotide sequence ID" value="XM_013479444.1"/>
</dbReference>
<organism evidence="3 4">
    <name type="scientific">Eimeria maxima</name>
    <name type="common">Coccidian parasite</name>
    <dbReference type="NCBI Taxonomy" id="5804"/>
    <lineage>
        <taxon>Eukaryota</taxon>
        <taxon>Sar</taxon>
        <taxon>Alveolata</taxon>
        <taxon>Apicomplexa</taxon>
        <taxon>Conoidasida</taxon>
        <taxon>Coccidia</taxon>
        <taxon>Eucoccidiorida</taxon>
        <taxon>Eimeriorina</taxon>
        <taxon>Eimeriidae</taxon>
        <taxon>Eimeria</taxon>
    </lineage>
</organism>
<feature type="region of interest" description="Disordered" evidence="1">
    <location>
        <begin position="991"/>
        <end position="1039"/>
    </location>
</feature>
<accession>U6M1Z1</accession>
<keyword evidence="4" id="KW-1185">Reference proteome</keyword>
<sequence length="1039" mass="112742">MSSNILFNIEYSCKKMAPSPSSRRPLMRRLTAVCVFSVFSGFFCTSVDSFRPNDAPNSYPDPAVSEHTTTQGIIQPDAFSAVQTSTRVSTNEEGASLAAYMDLQRALEASAAGVSVDLPHSTEFAEAFVEYKNTGICDSWTDSSTNKVSAAKSGAASTAVEAAAATSVARAVADVAVAVAAASPGLHCTHFFTLAACDTSSSSLSEERMEELLLQRDGEKPQKPQLEEDEQRLIVEQLTSGDDDEVAVAVLESVFRPLPLTCLVIGSFVLLLYIFFLLPQKCCMRCRRLCCCLARKTRQFSSCFVLCCTVFGGLLAAAGVYMIIHGQASMQQSLHALGASSCSALEAVQTAEWGYQGPPLLQQGDTSSVVAQPRSVLSQLLHAGSSSSSSSSNSFLGVRLLMDALKGIEGLLTAGSSSSVSQMILDYVNNRGSLEQNKGHLSKVHTASSFNLKELKKVADEHFMKNLFIESVETLGDGVYTSLLASPDSFTSAVTKAVQQTPLPSVDLTSTVDLQPLTAATSELERVAAEATRTGGFVAVLGPLLLWTEVAFVFLAVAFAVVALILFLGSKGKRSETFSGIAWILLLLITAVGLLLTGGLFLGHSLGDPLCSWGIEKLWGQQPAQDTHEGDNHLGGHEGEFSLGVEASDTLKRCVTDDSYNFLEEAGQPMLISQAQESLQKAQDAILKSMPQYQASSELENVEKIQQSVNDLGYLFIFDQEKLAKDPSKRSLLDTFPEILNSGIQLTTTTVSIAGESTKVLGLSDVSKFLYPFALEGFEGVNPTITITADYPEPEDGNFVLALDAVEAKKRQELQAQGDIQAISKAADYRKKFRNAALLCKLKLQILEKMIPCYRFSSNGDPIRTSCSGKEFFGQPKLGDWNVVEQSVYYLTVASRHLNESMQRYTTEVSDYIKGMLGLLQAILSNLSDSLNCSFVREHMLTSAYLGCYEGIDRSWNAAMLRLIGELCAVLLGLLLFVLWRMQRDNSQLQRQHQKHAEQQPLRGEGETEKVAFDETGVDATTKERETEQPVEGSSSMWA</sequence>
<dbReference type="GeneID" id="25338894"/>
<evidence type="ECO:0000313" key="3">
    <source>
        <dbReference type="EMBL" id="CDJ58252.1"/>
    </source>
</evidence>
<dbReference type="AlphaFoldDB" id="U6M1Z1"/>
<dbReference type="EMBL" id="HG719555">
    <property type="protein sequence ID" value="CDJ58252.1"/>
    <property type="molecule type" value="Genomic_DNA"/>
</dbReference>
<feature type="compositionally biased region" description="Basic and acidic residues" evidence="1">
    <location>
        <begin position="1004"/>
        <end position="1013"/>
    </location>
</feature>
<proteinExistence type="predicted"/>
<evidence type="ECO:0000256" key="2">
    <source>
        <dbReference type="SAM" id="Phobius"/>
    </source>
</evidence>
<reference evidence="3" key="2">
    <citation type="submission" date="2013-10" db="EMBL/GenBank/DDBJ databases">
        <authorList>
            <person name="Aslett M."/>
        </authorList>
    </citation>
    <scope>NUCLEOTIDE SEQUENCE [LARGE SCALE GENOMIC DNA]</scope>
    <source>
        <strain evidence="3">Weybridge</strain>
    </source>
</reference>
<reference evidence="3" key="1">
    <citation type="submission" date="2013-10" db="EMBL/GenBank/DDBJ databases">
        <title>Genomic analysis of the causative agents of coccidiosis in chickens.</title>
        <authorList>
            <person name="Reid A.J."/>
            <person name="Blake D."/>
            <person name="Billington K."/>
            <person name="Browne H."/>
            <person name="Dunn M."/>
            <person name="Hung S."/>
            <person name="Kawahara F."/>
            <person name="Miranda-Saavedra D."/>
            <person name="Mourier T."/>
            <person name="Nagra H."/>
            <person name="Otto T.D."/>
            <person name="Rawlings N."/>
            <person name="Sanchez A."/>
            <person name="Sanders M."/>
            <person name="Subramaniam C."/>
            <person name="Tay Y."/>
            <person name="Dear P."/>
            <person name="Doerig C."/>
            <person name="Gruber A."/>
            <person name="Parkinson J."/>
            <person name="Shirley M."/>
            <person name="Wan K.L."/>
            <person name="Berriman M."/>
            <person name="Tomley F."/>
            <person name="Pain A."/>
        </authorList>
    </citation>
    <scope>NUCLEOTIDE SEQUENCE [LARGE SCALE GENOMIC DNA]</scope>
    <source>
        <strain evidence="3">Weybridge</strain>
    </source>
</reference>
<feature type="transmembrane region" description="Helical" evidence="2">
    <location>
        <begin position="544"/>
        <end position="568"/>
    </location>
</feature>
<protein>
    <recommendedName>
        <fullName evidence="5">Transmembrane protein</fullName>
    </recommendedName>
</protein>
<feature type="transmembrane region" description="Helical" evidence="2">
    <location>
        <begin position="258"/>
        <end position="278"/>
    </location>
</feature>
<keyword evidence="2" id="KW-0812">Transmembrane</keyword>
<dbReference type="OMA" id="CARHENY"/>
<evidence type="ECO:0000313" key="4">
    <source>
        <dbReference type="Proteomes" id="UP000030763"/>
    </source>
</evidence>
<dbReference type="OrthoDB" id="345997at2759"/>
<dbReference type="Proteomes" id="UP000030763">
    <property type="component" value="Unassembled WGS sequence"/>
</dbReference>
<evidence type="ECO:0000256" key="1">
    <source>
        <dbReference type="SAM" id="MobiDB-lite"/>
    </source>
</evidence>
<feature type="transmembrane region" description="Helical" evidence="2">
    <location>
        <begin position="303"/>
        <end position="324"/>
    </location>
</feature>